<name>A0A1G2QHI2_9BACT</name>
<proteinExistence type="predicted"/>
<keyword evidence="1" id="KW-1133">Transmembrane helix</keyword>
<dbReference type="AlphaFoldDB" id="A0A1G2QHI2"/>
<evidence type="ECO:0000256" key="1">
    <source>
        <dbReference type="SAM" id="Phobius"/>
    </source>
</evidence>
<evidence type="ECO:0000313" key="2">
    <source>
        <dbReference type="EMBL" id="OHA59833.1"/>
    </source>
</evidence>
<sequence length="91" mass="10863">MNNKLTKLWFKRKWYGWGWYPASVEGWLVTLIYAGGVLFFASATDFNVTKEVWLFWLLPVLLLTVTFIRLAYRFGESPRWQWGRPKKDDLA</sequence>
<keyword evidence="1" id="KW-0472">Membrane</keyword>
<feature type="transmembrane region" description="Helical" evidence="1">
    <location>
        <begin position="20"/>
        <end position="41"/>
    </location>
</feature>
<dbReference type="STRING" id="1802439.A2589_03280"/>
<keyword evidence="1" id="KW-0812">Transmembrane</keyword>
<reference evidence="2 3" key="1">
    <citation type="journal article" date="2016" name="Nat. Commun.">
        <title>Thousands of microbial genomes shed light on interconnected biogeochemical processes in an aquifer system.</title>
        <authorList>
            <person name="Anantharaman K."/>
            <person name="Brown C.T."/>
            <person name="Hug L.A."/>
            <person name="Sharon I."/>
            <person name="Castelle C.J."/>
            <person name="Probst A.J."/>
            <person name="Thomas B.C."/>
            <person name="Singh A."/>
            <person name="Wilkins M.J."/>
            <person name="Karaoz U."/>
            <person name="Brodie E.L."/>
            <person name="Williams K.H."/>
            <person name="Hubbard S.S."/>
            <person name="Banfield J.F."/>
        </authorList>
    </citation>
    <scope>NUCLEOTIDE SEQUENCE [LARGE SCALE GENOMIC DNA]</scope>
</reference>
<feature type="transmembrane region" description="Helical" evidence="1">
    <location>
        <begin position="53"/>
        <end position="72"/>
    </location>
</feature>
<protein>
    <submittedName>
        <fullName evidence="2">Uncharacterized protein</fullName>
    </submittedName>
</protein>
<comment type="caution">
    <text evidence="2">The sequence shown here is derived from an EMBL/GenBank/DDBJ whole genome shotgun (WGS) entry which is preliminary data.</text>
</comment>
<gene>
    <name evidence="2" type="ORF">A2589_03280</name>
</gene>
<accession>A0A1G2QHI2</accession>
<organism evidence="2 3">
    <name type="scientific">Candidatus Vogelbacteria bacterium RIFOXYD1_FULL_46_19</name>
    <dbReference type="NCBI Taxonomy" id="1802439"/>
    <lineage>
        <taxon>Bacteria</taxon>
        <taxon>Candidatus Vogeliibacteriota</taxon>
    </lineage>
</organism>
<evidence type="ECO:0000313" key="3">
    <source>
        <dbReference type="Proteomes" id="UP000177838"/>
    </source>
</evidence>
<dbReference type="Proteomes" id="UP000177838">
    <property type="component" value="Unassembled WGS sequence"/>
</dbReference>
<dbReference type="EMBL" id="MHTK01000005">
    <property type="protein sequence ID" value="OHA59833.1"/>
    <property type="molecule type" value="Genomic_DNA"/>
</dbReference>